<evidence type="ECO:0000313" key="2">
    <source>
        <dbReference type="Proteomes" id="UP001430193"/>
    </source>
</evidence>
<evidence type="ECO:0000313" key="1">
    <source>
        <dbReference type="EMBL" id="MBM7128621.1"/>
    </source>
</evidence>
<accession>A0ABS2KBR0</accession>
<organism evidence="1 2">
    <name type="scientific">Dyella mobilis</name>
    <dbReference type="NCBI Taxonomy" id="1849582"/>
    <lineage>
        <taxon>Bacteria</taxon>
        <taxon>Pseudomonadati</taxon>
        <taxon>Pseudomonadota</taxon>
        <taxon>Gammaproteobacteria</taxon>
        <taxon>Lysobacterales</taxon>
        <taxon>Rhodanobacteraceae</taxon>
        <taxon>Dyella</taxon>
    </lineage>
</organism>
<keyword evidence="2" id="KW-1185">Reference proteome</keyword>
<gene>
    <name evidence="1" type="ORF">ISS99_03715</name>
</gene>
<comment type="caution">
    <text evidence="1">The sequence shown here is derived from an EMBL/GenBank/DDBJ whole genome shotgun (WGS) entry which is preliminary data.</text>
</comment>
<dbReference type="Proteomes" id="UP001430193">
    <property type="component" value="Unassembled WGS sequence"/>
</dbReference>
<dbReference type="EMBL" id="JADIKF010000034">
    <property type="protein sequence ID" value="MBM7128621.1"/>
    <property type="molecule type" value="Genomic_DNA"/>
</dbReference>
<dbReference type="RefSeq" id="WP_204630240.1">
    <property type="nucleotide sequence ID" value="NZ_BSOC01000008.1"/>
</dbReference>
<proteinExistence type="predicted"/>
<protein>
    <submittedName>
        <fullName evidence="1">Uncharacterized protein</fullName>
    </submittedName>
</protein>
<reference evidence="1" key="1">
    <citation type="submission" date="2020-10" db="EMBL/GenBank/DDBJ databases">
        <title>Phylogeny of dyella-like bacteria.</title>
        <authorList>
            <person name="Fu J."/>
        </authorList>
    </citation>
    <scope>NUCLEOTIDE SEQUENCE</scope>
    <source>
        <strain evidence="1">DHON07</strain>
    </source>
</reference>
<name>A0ABS2KBR0_9GAMM</name>
<sequence length="110" mass="11854">MKAAPHGITKTAPRKRFLTPAIFGLLTGLSFQVAAFADPTHIITFHGAIGEATPTSSTIALDSAKSIDQGHYHVHHVQLSKVGQEVPKDVLDHYAEYASTKARLVTISLH</sequence>